<accession>A0AAD3Y4V7</accession>
<comment type="caution">
    <text evidence="1">The sequence shown here is derived from an EMBL/GenBank/DDBJ whole genome shotgun (WGS) entry which is preliminary data.</text>
</comment>
<dbReference type="EMBL" id="BSYO01000036">
    <property type="protein sequence ID" value="GMH29652.1"/>
    <property type="molecule type" value="Genomic_DNA"/>
</dbReference>
<gene>
    <name evidence="1" type="ORF">Nepgr_031495</name>
</gene>
<sequence>MHWDVSSHTAILGIVGTVDAFTFGRESMQFGSYCFVKRLGIESDGWTWECPLAVHLTAFEACSCIPDSVVIAVDVESFSTRLVLASLEMAVLLTRWGLWNASASICNPLWLPMMGSGFSAGMADVPIESLNPEFSISDGGGSIGILSLGF</sequence>
<reference evidence="1" key="1">
    <citation type="submission" date="2023-05" db="EMBL/GenBank/DDBJ databases">
        <title>Nepenthes gracilis genome sequencing.</title>
        <authorList>
            <person name="Fukushima K."/>
        </authorList>
    </citation>
    <scope>NUCLEOTIDE SEQUENCE</scope>
    <source>
        <strain evidence="1">SING2019-196</strain>
    </source>
</reference>
<proteinExistence type="predicted"/>
<dbReference type="AlphaFoldDB" id="A0AAD3Y4V7"/>
<evidence type="ECO:0000313" key="1">
    <source>
        <dbReference type="EMBL" id="GMH29652.1"/>
    </source>
</evidence>
<protein>
    <submittedName>
        <fullName evidence="1">Uncharacterized protein</fullName>
    </submittedName>
</protein>
<name>A0AAD3Y4V7_NEPGR</name>
<dbReference type="Proteomes" id="UP001279734">
    <property type="component" value="Unassembled WGS sequence"/>
</dbReference>
<organism evidence="1 2">
    <name type="scientific">Nepenthes gracilis</name>
    <name type="common">Slender pitcher plant</name>
    <dbReference type="NCBI Taxonomy" id="150966"/>
    <lineage>
        <taxon>Eukaryota</taxon>
        <taxon>Viridiplantae</taxon>
        <taxon>Streptophyta</taxon>
        <taxon>Embryophyta</taxon>
        <taxon>Tracheophyta</taxon>
        <taxon>Spermatophyta</taxon>
        <taxon>Magnoliopsida</taxon>
        <taxon>eudicotyledons</taxon>
        <taxon>Gunneridae</taxon>
        <taxon>Pentapetalae</taxon>
        <taxon>Caryophyllales</taxon>
        <taxon>Nepenthaceae</taxon>
        <taxon>Nepenthes</taxon>
    </lineage>
</organism>
<keyword evidence="2" id="KW-1185">Reference proteome</keyword>
<evidence type="ECO:0000313" key="2">
    <source>
        <dbReference type="Proteomes" id="UP001279734"/>
    </source>
</evidence>